<dbReference type="SUPFAM" id="SSF51735">
    <property type="entry name" value="NAD(P)-binding Rossmann-fold domains"/>
    <property type="match status" value="1"/>
</dbReference>
<dbReference type="GO" id="GO:0016491">
    <property type="term" value="F:oxidoreductase activity"/>
    <property type="evidence" value="ECO:0007669"/>
    <property type="project" value="UniProtKB-KW"/>
</dbReference>
<accession>A0A9W6D8Z8</accession>
<keyword evidence="6" id="KW-1185">Reference proteome</keyword>
<dbReference type="InterPro" id="IPR000683">
    <property type="entry name" value="Gfo/Idh/MocA-like_OxRdtase_N"/>
</dbReference>
<dbReference type="Pfam" id="PF01408">
    <property type="entry name" value="GFO_IDH_MocA"/>
    <property type="match status" value="1"/>
</dbReference>
<evidence type="ECO:0000313" key="5">
    <source>
        <dbReference type="EMBL" id="GKU23790.1"/>
    </source>
</evidence>
<dbReference type="GO" id="GO:0000166">
    <property type="term" value="F:nucleotide binding"/>
    <property type="evidence" value="ECO:0007669"/>
    <property type="project" value="InterPro"/>
</dbReference>
<reference evidence="5" key="1">
    <citation type="journal article" date="2023" name="Int. J. Syst. Evol. Microbiol.">
        <title>&lt;i&gt;Clostridium folliculivorans&lt;/i&gt; sp. nov., isolated from soil samples of an organic paddy in Japan.</title>
        <authorList>
            <person name="Tazawa J."/>
            <person name="Kobayashi H."/>
            <person name="Tanizawa Y."/>
            <person name="Uchino A."/>
            <person name="Tanaka F."/>
            <person name="Urashima Y."/>
            <person name="Miura S."/>
            <person name="Sakamoto M."/>
            <person name="Ohkuma M."/>
            <person name="Tohno M."/>
        </authorList>
    </citation>
    <scope>NUCLEOTIDE SEQUENCE</scope>
    <source>
        <strain evidence="5">D1-1</strain>
    </source>
</reference>
<dbReference type="InterPro" id="IPR050984">
    <property type="entry name" value="Gfo/Idh/MocA_domain"/>
</dbReference>
<dbReference type="PANTHER" id="PTHR22604">
    <property type="entry name" value="OXIDOREDUCTASES"/>
    <property type="match status" value="1"/>
</dbReference>
<organism evidence="5 6">
    <name type="scientific">Clostridium folliculivorans</name>
    <dbReference type="NCBI Taxonomy" id="2886038"/>
    <lineage>
        <taxon>Bacteria</taxon>
        <taxon>Bacillati</taxon>
        <taxon>Bacillota</taxon>
        <taxon>Clostridia</taxon>
        <taxon>Eubacteriales</taxon>
        <taxon>Clostridiaceae</taxon>
        <taxon>Clostridium</taxon>
    </lineage>
</organism>
<dbReference type="Gene3D" id="3.40.50.720">
    <property type="entry name" value="NAD(P)-binding Rossmann-like Domain"/>
    <property type="match status" value="1"/>
</dbReference>
<dbReference type="Gene3D" id="3.30.360.10">
    <property type="entry name" value="Dihydrodipicolinate Reductase, domain 2"/>
    <property type="match status" value="1"/>
</dbReference>
<comment type="caution">
    <text evidence="5">The sequence shown here is derived from an EMBL/GenBank/DDBJ whole genome shotgun (WGS) entry which is preliminary data.</text>
</comment>
<feature type="domain" description="GFO/IDH/MocA-like oxidoreductase" evidence="4">
    <location>
        <begin position="130"/>
        <end position="246"/>
    </location>
</feature>
<dbReference type="RefSeq" id="WP_261850840.1">
    <property type="nucleotide sequence ID" value="NZ_BQXY01000001.1"/>
</dbReference>
<dbReference type="InterPro" id="IPR036291">
    <property type="entry name" value="NAD(P)-bd_dom_sf"/>
</dbReference>
<feature type="domain" description="Gfo/Idh/MocA-like oxidoreductase N-terminal" evidence="3">
    <location>
        <begin position="4"/>
        <end position="119"/>
    </location>
</feature>
<dbReference type="InterPro" id="IPR055170">
    <property type="entry name" value="GFO_IDH_MocA-like_dom"/>
</dbReference>
<evidence type="ECO:0000256" key="1">
    <source>
        <dbReference type="ARBA" id="ARBA00010928"/>
    </source>
</evidence>
<dbReference type="SUPFAM" id="SSF55347">
    <property type="entry name" value="Glyceraldehyde-3-phosphate dehydrogenase-like, C-terminal domain"/>
    <property type="match status" value="1"/>
</dbReference>
<dbReference type="PANTHER" id="PTHR22604:SF105">
    <property type="entry name" value="TRANS-1,2-DIHYDROBENZENE-1,2-DIOL DEHYDROGENASE"/>
    <property type="match status" value="1"/>
</dbReference>
<protein>
    <submittedName>
        <fullName evidence="5">Dehydrogenase</fullName>
    </submittedName>
</protein>
<evidence type="ECO:0000259" key="3">
    <source>
        <dbReference type="Pfam" id="PF01408"/>
    </source>
</evidence>
<evidence type="ECO:0000256" key="2">
    <source>
        <dbReference type="ARBA" id="ARBA00023002"/>
    </source>
</evidence>
<sequence>MKSLKWAILGPGLIAKDFAAAIKEVNGEIYAVGSRSYDRAEAFANQYGISKAYGNYEEMLRDESIDVVYISTPHSNHYEYIMMALQYNKHVLCEKAIVLNGNQLDNIIALANEKNLVVAEAMTIYHMPIFRKLKSLINEGAIGQLKMINVSFGSCKEYDVTNRFFNKELAGGALFDIGSYALSLTRMFLSVQPDEVMTTVKKFETGVDEQSGIILKNPNDEMAVVTLTMRAKLPKRAIIAGDLGYIAVEDYPRADEAVITYLNGTVEKISCGDKNKALLYEVEDMNNSILNLNKADDLNSLNLSKDVMSIMDEIRKQWGISYGKSDEV</sequence>
<comment type="similarity">
    <text evidence="1">Belongs to the Gfo/Idh/MocA family.</text>
</comment>
<evidence type="ECO:0000259" key="4">
    <source>
        <dbReference type="Pfam" id="PF22725"/>
    </source>
</evidence>
<dbReference type="Proteomes" id="UP001057868">
    <property type="component" value="Unassembled WGS sequence"/>
</dbReference>
<name>A0A9W6D8Z8_9CLOT</name>
<keyword evidence="2" id="KW-0560">Oxidoreductase</keyword>
<dbReference type="AlphaFoldDB" id="A0A9W6D8Z8"/>
<gene>
    <name evidence="5" type="ORF">CFOLD11_06160</name>
</gene>
<dbReference type="EMBL" id="BQXY01000001">
    <property type="protein sequence ID" value="GKU23790.1"/>
    <property type="molecule type" value="Genomic_DNA"/>
</dbReference>
<evidence type="ECO:0000313" key="6">
    <source>
        <dbReference type="Proteomes" id="UP001057868"/>
    </source>
</evidence>
<proteinExistence type="inferred from homology"/>
<dbReference type="Pfam" id="PF22725">
    <property type="entry name" value="GFO_IDH_MocA_C3"/>
    <property type="match status" value="1"/>
</dbReference>